<proteinExistence type="predicted"/>
<accession>A0A0V0Y8E4</accession>
<dbReference type="AlphaFoldDB" id="A0A0V0Y8E4"/>
<name>A0A0V0Y8E4_TRIPS</name>
<protein>
    <submittedName>
        <fullName evidence="1">Uncharacterized protein</fullName>
    </submittedName>
</protein>
<evidence type="ECO:0000313" key="1">
    <source>
        <dbReference type="EMBL" id="KRX96527.1"/>
    </source>
</evidence>
<organism evidence="1 2">
    <name type="scientific">Trichinella pseudospiralis</name>
    <name type="common">Parasitic roundworm</name>
    <dbReference type="NCBI Taxonomy" id="6337"/>
    <lineage>
        <taxon>Eukaryota</taxon>
        <taxon>Metazoa</taxon>
        <taxon>Ecdysozoa</taxon>
        <taxon>Nematoda</taxon>
        <taxon>Enoplea</taxon>
        <taxon>Dorylaimia</taxon>
        <taxon>Trichinellida</taxon>
        <taxon>Trichinellidae</taxon>
        <taxon>Trichinella</taxon>
    </lineage>
</organism>
<sequence>MIRISHAMCRSFCSINVRHPNWEFYPISQKFIDCGLLKIYIPLNGTLFLKTPNVLRKIK</sequence>
<comment type="caution">
    <text evidence="1">The sequence shown here is derived from an EMBL/GenBank/DDBJ whole genome shotgun (WGS) entry which is preliminary data.</text>
</comment>
<evidence type="ECO:0000313" key="2">
    <source>
        <dbReference type="Proteomes" id="UP000054815"/>
    </source>
</evidence>
<gene>
    <name evidence="1" type="ORF">T4E_2740</name>
</gene>
<dbReference type="Proteomes" id="UP000054815">
    <property type="component" value="Unassembled WGS sequence"/>
</dbReference>
<dbReference type="EMBL" id="JYDU01000042">
    <property type="protein sequence ID" value="KRX96527.1"/>
    <property type="molecule type" value="Genomic_DNA"/>
</dbReference>
<reference evidence="1 2" key="1">
    <citation type="submission" date="2015-01" db="EMBL/GenBank/DDBJ databases">
        <title>Evolution of Trichinella species and genotypes.</title>
        <authorList>
            <person name="Korhonen P.K."/>
            <person name="Edoardo P."/>
            <person name="Giuseppe L.R."/>
            <person name="Gasser R.B."/>
        </authorList>
    </citation>
    <scope>NUCLEOTIDE SEQUENCE [LARGE SCALE GENOMIC DNA]</scope>
    <source>
        <strain evidence="1">ISS141</strain>
    </source>
</reference>